<name>L1J077_GUITC</name>
<dbReference type="EC" id="5.2.1.8" evidence="2 5"/>
<dbReference type="InterPro" id="IPR006311">
    <property type="entry name" value="TAT_signal"/>
</dbReference>
<dbReference type="eggNOG" id="KOG0549">
    <property type="taxonomic scope" value="Eukaryota"/>
</dbReference>
<dbReference type="AlphaFoldDB" id="L1J077"/>
<evidence type="ECO:0000256" key="6">
    <source>
        <dbReference type="SAM" id="SignalP"/>
    </source>
</evidence>
<dbReference type="Proteomes" id="UP000011087">
    <property type="component" value="Unassembled WGS sequence"/>
</dbReference>
<gene>
    <name evidence="8" type="ORF">GUITHDRAFT_74413</name>
</gene>
<dbReference type="PROSITE" id="PS50059">
    <property type="entry name" value="FKBP_PPIASE"/>
    <property type="match status" value="1"/>
</dbReference>
<dbReference type="STRING" id="905079.L1J077"/>
<evidence type="ECO:0000313" key="8">
    <source>
        <dbReference type="EMBL" id="EKX41886.1"/>
    </source>
</evidence>
<reference evidence="9" key="3">
    <citation type="submission" date="2016-03" db="UniProtKB">
        <authorList>
            <consortium name="EnsemblProtists"/>
        </authorList>
    </citation>
    <scope>IDENTIFICATION</scope>
</reference>
<evidence type="ECO:0000313" key="10">
    <source>
        <dbReference type="Proteomes" id="UP000011087"/>
    </source>
</evidence>
<dbReference type="HOGENOM" id="CLU_1398736_0_0_1"/>
<accession>L1J077</accession>
<dbReference type="SUPFAM" id="SSF54534">
    <property type="entry name" value="FKBP-like"/>
    <property type="match status" value="1"/>
</dbReference>
<feature type="domain" description="PPIase FKBP-type" evidence="7">
    <location>
        <begin position="92"/>
        <end position="190"/>
    </location>
</feature>
<proteinExistence type="predicted"/>
<evidence type="ECO:0000313" key="9">
    <source>
        <dbReference type="EnsemblProtists" id="EKX41886"/>
    </source>
</evidence>
<reference evidence="10" key="2">
    <citation type="submission" date="2012-11" db="EMBL/GenBank/DDBJ databases">
        <authorList>
            <person name="Kuo A."/>
            <person name="Curtis B.A."/>
            <person name="Tanifuji G."/>
            <person name="Burki F."/>
            <person name="Gruber A."/>
            <person name="Irimia M."/>
            <person name="Maruyama S."/>
            <person name="Arias M.C."/>
            <person name="Ball S.G."/>
            <person name="Gile G.H."/>
            <person name="Hirakawa Y."/>
            <person name="Hopkins J.F."/>
            <person name="Rensing S.A."/>
            <person name="Schmutz J."/>
            <person name="Symeonidi A."/>
            <person name="Elias M."/>
            <person name="Eveleigh R.J."/>
            <person name="Herman E.K."/>
            <person name="Klute M.J."/>
            <person name="Nakayama T."/>
            <person name="Obornik M."/>
            <person name="Reyes-Prieto A."/>
            <person name="Armbrust E.V."/>
            <person name="Aves S.J."/>
            <person name="Beiko R.G."/>
            <person name="Coutinho P."/>
            <person name="Dacks J.B."/>
            <person name="Durnford D.G."/>
            <person name="Fast N.M."/>
            <person name="Green B.R."/>
            <person name="Grisdale C."/>
            <person name="Hempe F."/>
            <person name="Henrissat B."/>
            <person name="Hoppner M.P."/>
            <person name="Ishida K.-I."/>
            <person name="Kim E."/>
            <person name="Koreny L."/>
            <person name="Kroth P.G."/>
            <person name="Liu Y."/>
            <person name="Malik S.-B."/>
            <person name="Maier U.G."/>
            <person name="McRose D."/>
            <person name="Mock T."/>
            <person name="Neilson J.A."/>
            <person name="Onodera N.T."/>
            <person name="Poole A.M."/>
            <person name="Pritham E.J."/>
            <person name="Richards T.A."/>
            <person name="Rocap G."/>
            <person name="Roy S.W."/>
            <person name="Sarai C."/>
            <person name="Schaack S."/>
            <person name="Shirato S."/>
            <person name="Slamovits C.H."/>
            <person name="Spencer D.F."/>
            <person name="Suzuki S."/>
            <person name="Worden A.Z."/>
            <person name="Zauner S."/>
            <person name="Barry K."/>
            <person name="Bell C."/>
            <person name="Bharti A.K."/>
            <person name="Crow J.A."/>
            <person name="Grimwood J."/>
            <person name="Kramer R."/>
            <person name="Lindquist E."/>
            <person name="Lucas S."/>
            <person name="Salamov A."/>
            <person name="McFadden G.I."/>
            <person name="Lane C.E."/>
            <person name="Keeling P.J."/>
            <person name="Gray M.W."/>
            <person name="Grigoriev I.V."/>
            <person name="Archibald J.M."/>
        </authorList>
    </citation>
    <scope>NUCLEOTIDE SEQUENCE</scope>
    <source>
        <strain evidence="10">CCMP2712</strain>
    </source>
</reference>
<organism evidence="8">
    <name type="scientific">Guillardia theta (strain CCMP2712)</name>
    <name type="common">Cryptophyte</name>
    <dbReference type="NCBI Taxonomy" id="905079"/>
    <lineage>
        <taxon>Eukaryota</taxon>
        <taxon>Cryptophyceae</taxon>
        <taxon>Pyrenomonadales</taxon>
        <taxon>Geminigeraceae</taxon>
        <taxon>Guillardia</taxon>
    </lineage>
</organism>
<evidence type="ECO:0000256" key="5">
    <source>
        <dbReference type="PROSITE-ProRule" id="PRU00277"/>
    </source>
</evidence>
<evidence type="ECO:0000256" key="3">
    <source>
        <dbReference type="ARBA" id="ARBA00023110"/>
    </source>
</evidence>
<keyword evidence="3 5" id="KW-0697">Rotamase</keyword>
<dbReference type="PaxDb" id="55529-EKX41886"/>
<dbReference type="PROSITE" id="PS51318">
    <property type="entry name" value="TAT"/>
    <property type="match status" value="1"/>
</dbReference>
<dbReference type="Gene3D" id="3.10.50.40">
    <property type="match status" value="1"/>
</dbReference>
<evidence type="ECO:0000256" key="1">
    <source>
        <dbReference type="ARBA" id="ARBA00000971"/>
    </source>
</evidence>
<dbReference type="RefSeq" id="XP_005828866.1">
    <property type="nucleotide sequence ID" value="XM_005828809.1"/>
</dbReference>
<evidence type="ECO:0000256" key="2">
    <source>
        <dbReference type="ARBA" id="ARBA00013194"/>
    </source>
</evidence>
<dbReference type="InterPro" id="IPR001179">
    <property type="entry name" value="PPIase_FKBP_dom"/>
</dbReference>
<dbReference type="GO" id="GO:0003755">
    <property type="term" value="F:peptidyl-prolyl cis-trans isomerase activity"/>
    <property type="evidence" value="ECO:0007669"/>
    <property type="project" value="UniProtKB-KW"/>
</dbReference>
<dbReference type="EnsemblProtists" id="EKX41886">
    <property type="protein sequence ID" value="EKX41886"/>
    <property type="gene ID" value="GUITHDRAFT_74413"/>
</dbReference>
<keyword evidence="4 5" id="KW-0413">Isomerase</keyword>
<dbReference type="PANTHER" id="PTHR43811">
    <property type="entry name" value="FKBP-TYPE PEPTIDYL-PROLYL CIS-TRANS ISOMERASE FKPA"/>
    <property type="match status" value="1"/>
</dbReference>
<dbReference type="Pfam" id="PF00254">
    <property type="entry name" value="FKBP_C"/>
    <property type="match status" value="1"/>
</dbReference>
<dbReference type="KEGG" id="gtt:GUITHDRAFT_74413"/>
<dbReference type="GeneID" id="17298514"/>
<protein>
    <recommendedName>
        <fullName evidence="2 5">peptidylprolyl isomerase</fullName>
        <ecNumber evidence="2 5">5.2.1.8</ecNumber>
    </recommendedName>
</protein>
<dbReference type="EMBL" id="JH993020">
    <property type="protein sequence ID" value="EKX41886.1"/>
    <property type="molecule type" value="Genomic_DNA"/>
</dbReference>
<keyword evidence="6" id="KW-0732">Signal</keyword>
<dbReference type="OMA" id="ALIMWIV"/>
<feature type="chain" id="PRO_5008770745" description="peptidylprolyl isomerase" evidence="6">
    <location>
        <begin position="24"/>
        <end position="195"/>
    </location>
</feature>
<dbReference type="InterPro" id="IPR046357">
    <property type="entry name" value="PPIase_dom_sf"/>
</dbReference>
<comment type="catalytic activity">
    <reaction evidence="1 5">
        <text>[protein]-peptidylproline (omega=180) = [protein]-peptidylproline (omega=0)</text>
        <dbReference type="Rhea" id="RHEA:16237"/>
        <dbReference type="Rhea" id="RHEA-COMP:10747"/>
        <dbReference type="Rhea" id="RHEA-COMP:10748"/>
        <dbReference type="ChEBI" id="CHEBI:83833"/>
        <dbReference type="ChEBI" id="CHEBI:83834"/>
        <dbReference type="EC" id="5.2.1.8"/>
    </reaction>
</comment>
<sequence>MTEGTSRRELLQLSLAVTTGALAAPISPALAQDAFSSSWPQHDGKFKEEEFADFKVFRIFGFGSFDRILQVSASGIKYKDVVVGEGSSPSPEDTVRAHYAGYLLDGSLFDSSYRPALFPFSLITPDGPPVAFRLGRGSLIPGFEEALLGMKTGGKRVVLIPPKLAYGERGSGPIPPNSPLVFYLELRTIGGGMTL</sequence>
<reference evidence="8 10" key="1">
    <citation type="journal article" date="2012" name="Nature">
        <title>Algal genomes reveal evolutionary mosaicism and the fate of nucleomorphs.</title>
        <authorList>
            <consortium name="DOE Joint Genome Institute"/>
            <person name="Curtis B.A."/>
            <person name="Tanifuji G."/>
            <person name="Burki F."/>
            <person name="Gruber A."/>
            <person name="Irimia M."/>
            <person name="Maruyama S."/>
            <person name="Arias M.C."/>
            <person name="Ball S.G."/>
            <person name="Gile G.H."/>
            <person name="Hirakawa Y."/>
            <person name="Hopkins J.F."/>
            <person name="Kuo A."/>
            <person name="Rensing S.A."/>
            <person name="Schmutz J."/>
            <person name="Symeonidi A."/>
            <person name="Elias M."/>
            <person name="Eveleigh R.J."/>
            <person name="Herman E.K."/>
            <person name="Klute M.J."/>
            <person name="Nakayama T."/>
            <person name="Obornik M."/>
            <person name="Reyes-Prieto A."/>
            <person name="Armbrust E.V."/>
            <person name="Aves S.J."/>
            <person name="Beiko R.G."/>
            <person name="Coutinho P."/>
            <person name="Dacks J.B."/>
            <person name="Durnford D.G."/>
            <person name="Fast N.M."/>
            <person name="Green B.R."/>
            <person name="Grisdale C.J."/>
            <person name="Hempel F."/>
            <person name="Henrissat B."/>
            <person name="Hoppner M.P."/>
            <person name="Ishida K."/>
            <person name="Kim E."/>
            <person name="Koreny L."/>
            <person name="Kroth P.G."/>
            <person name="Liu Y."/>
            <person name="Malik S.B."/>
            <person name="Maier U.G."/>
            <person name="McRose D."/>
            <person name="Mock T."/>
            <person name="Neilson J.A."/>
            <person name="Onodera N.T."/>
            <person name="Poole A.M."/>
            <person name="Pritham E.J."/>
            <person name="Richards T.A."/>
            <person name="Rocap G."/>
            <person name="Roy S.W."/>
            <person name="Sarai C."/>
            <person name="Schaack S."/>
            <person name="Shirato S."/>
            <person name="Slamovits C.H."/>
            <person name="Spencer D.F."/>
            <person name="Suzuki S."/>
            <person name="Worden A.Z."/>
            <person name="Zauner S."/>
            <person name="Barry K."/>
            <person name="Bell C."/>
            <person name="Bharti A.K."/>
            <person name="Crow J.A."/>
            <person name="Grimwood J."/>
            <person name="Kramer R."/>
            <person name="Lindquist E."/>
            <person name="Lucas S."/>
            <person name="Salamov A."/>
            <person name="McFadden G.I."/>
            <person name="Lane C.E."/>
            <person name="Keeling P.J."/>
            <person name="Gray M.W."/>
            <person name="Grigoriev I.V."/>
            <person name="Archibald J.M."/>
        </authorList>
    </citation>
    <scope>NUCLEOTIDE SEQUENCE</scope>
    <source>
        <strain evidence="8 10">CCMP2712</strain>
    </source>
</reference>
<dbReference type="OrthoDB" id="1902587at2759"/>
<keyword evidence="10" id="KW-1185">Reference proteome</keyword>
<evidence type="ECO:0000259" key="7">
    <source>
        <dbReference type="PROSITE" id="PS50059"/>
    </source>
</evidence>
<feature type="signal peptide" evidence="6">
    <location>
        <begin position="1"/>
        <end position="23"/>
    </location>
</feature>
<evidence type="ECO:0000256" key="4">
    <source>
        <dbReference type="ARBA" id="ARBA00023235"/>
    </source>
</evidence>
<dbReference type="PANTHER" id="PTHR43811:SF19">
    <property type="entry name" value="39 KDA FK506-BINDING NUCLEAR PROTEIN"/>
    <property type="match status" value="1"/>
</dbReference>